<dbReference type="SUPFAM" id="SSF53335">
    <property type="entry name" value="S-adenosyl-L-methionine-dependent methyltransferases"/>
    <property type="match status" value="1"/>
</dbReference>
<name>A0A3A8B781_9RHOB</name>
<gene>
    <name evidence="2" type="ORF">D6850_18020</name>
</gene>
<dbReference type="AlphaFoldDB" id="A0A3A8B781"/>
<dbReference type="RefSeq" id="WP_121169013.1">
    <property type="nucleotide sequence ID" value="NZ_RAPE01000008.1"/>
</dbReference>
<accession>A0A3A8B781</accession>
<dbReference type="Gene3D" id="3.40.50.150">
    <property type="entry name" value="Vaccinia Virus protein VP39"/>
    <property type="match status" value="1"/>
</dbReference>
<dbReference type="Proteomes" id="UP000281128">
    <property type="component" value="Unassembled WGS sequence"/>
</dbReference>
<evidence type="ECO:0000259" key="1">
    <source>
        <dbReference type="Pfam" id="PF08241"/>
    </source>
</evidence>
<organism evidence="2 3">
    <name type="scientific">Roseovarius spongiae</name>
    <dbReference type="NCBI Taxonomy" id="2320272"/>
    <lineage>
        <taxon>Bacteria</taxon>
        <taxon>Pseudomonadati</taxon>
        <taxon>Pseudomonadota</taxon>
        <taxon>Alphaproteobacteria</taxon>
        <taxon>Rhodobacterales</taxon>
        <taxon>Roseobacteraceae</taxon>
        <taxon>Roseovarius</taxon>
    </lineage>
</organism>
<dbReference type="InterPro" id="IPR013216">
    <property type="entry name" value="Methyltransf_11"/>
</dbReference>
<reference evidence="2 3" key="1">
    <citation type="submission" date="2018-09" db="EMBL/GenBank/DDBJ databases">
        <title>Roseovarius spongiae sp. nov., isolated from a marine sponge.</title>
        <authorList>
            <person name="Zhuang L."/>
            <person name="Luo L."/>
        </authorList>
    </citation>
    <scope>NUCLEOTIDE SEQUENCE [LARGE SCALE GENOMIC DNA]</scope>
    <source>
        <strain evidence="2 3">HN-E21</strain>
    </source>
</reference>
<dbReference type="CDD" id="cd02440">
    <property type="entry name" value="AdoMet_MTases"/>
    <property type="match status" value="1"/>
</dbReference>
<feature type="domain" description="Methyltransferase type 11" evidence="1">
    <location>
        <begin position="78"/>
        <end position="169"/>
    </location>
</feature>
<comment type="caution">
    <text evidence="2">The sequence shown here is derived from an EMBL/GenBank/DDBJ whole genome shotgun (WGS) entry which is preliminary data.</text>
</comment>
<proteinExistence type="predicted"/>
<protein>
    <submittedName>
        <fullName evidence="2">Methyltransferase domain-containing protein</fullName>
    </submittedName>
</protein>
<keyword evidence="3" id="KW-1185">Reference proteome</keyword>
<dbReference type="OrthoDB" id="9804312at2"/>
<dbReference type="GO" id="GO:0008757">
    <property type="term" value="F:S-adenosylmethionine-dependent methyltransferase activity"/>
    <property type="evidence" value="ECO:0007669"/>
    <property type="project" value="InterPro"/>
</dbReference>
<keyword evidence="2" id="KW-0808">Transferase</keyword>
<dbReference type="Pfam" id="PF08241">
    <property type="entry name" value="Methyltransf_11"/>
    <property type="match status" value="1"/>
</dbReference>
<evidence type="ECO:0000313" key="3">
    <source>
        <dbReference type="Proteomes" id="UP000281128"/>
    </source>
</evidence>
<dbReference type="GO" id="GO:0032259">
    <property type="term" value="P:methylation"/>
    <property type="evidence" value="ECO:0007669"/>
    <property type="project" value="UniProtKB-KW"/>
</dbReference>
<keyword evidence="2" id="KW-0489">Methyltransferase</keyword>
<dbReference type="EMBL" id="RAPE01000008">
    <property type="protein sequence ID" value="RKF12371.1"/>
    <property type="molecule type" value="Genomic_DNA"/>
</dbReference>
<sequence length="243" mass="27577">MMPEYRKLLKDFARKVLLKNRGDTYNQDGVVFYDPNGNEVVNAGFQSYYRENRGEIRKGIVPERYVRISKIVPGKNILEIGSADGTQSLTLARDGKRVCGIELMSLQFEEALSLRESWRDMGVTVEDCEFMNVDIMKSLEILDCFDTVLISRVLYHLRADIEPLFRSIADSKVRNVVLIGCPLREARWREKGVTGDTLGKYAYYASREGMEDILKRCGFEIIHSEPSAVGMVPTVVSSRSVGM</sequence>
<evidence type="ECO:0000313" key="2">
    <source>
        <dbReference type="EMBL" id="RKF12371.1"/>
    </source>
</evidence>
<dbReference type="InterPro" id="IPR029063">
    <property type="entry name" value="SAM-dependent_MTases_sf"/>
</dbReference>